<sequence>MRARHSPTSFIPVLFSLTAVCLLMSSGAHSAFAVEAKKPRPTLADTIQQQDRIPREQFYGEVKLMHAPNPMDVQFSEDGSVLFSQA</sequence>
<gene>
    <name evidence="2" type="ORF">DIT97_27450</name>
</gene>
<dbReference type="Proteomes" id="UP000263642">
    <property type="component" value="Unassembled WGS sequence"/>
</dbReference>
<evidence type="ECO:0000256" key="1">
    <source>
        <dbReference type="SAM" id="SignalP"/>
    </source>
</evidence>
<evidence type="ECO:0000313" key="3">
    <source>
        <dbReference type="Proteomes" id="UP000263642"/>
    </source>
</evidence>
<protein>
    <submittedName>
        <fullName evidence="2">Uncharacterized protein</fullName>
    </submittedName>
</protein>
<organism evidence="2 3">
    <name type="scientific">Gimesia maris</name>
    <dbReference type="NCBI Taxonomy" id="122"/>
    <lineage>
        <taxon>Bacteria</taxon>
        <taxon>Pseudomonadati</taxon>
        <taxon>Planctomycetota</taxon>
        <taxon>Planctomycetia</taxon>
        <taxon>Planctomycetales</taxon>
        <taxon>Planctomycetaceae</taxon>
        <taxon>Gimesia</taxon>
    </lineage>
</organism>
<feature type="signal peptide" evidence="1">
    <location>
        <begin position="1"/>
        <end position="30"/>
    </location>
</feature>
<accession>A0A3D3REP0</accession>
<name>A0A3D3REP0_9PLAN</name>
<dbReference type="AlphaFoldDB" id="A0A3D3REP0"/>
<dbReference type="EMBL" id="DQAY01000162">
    <property type="protein sequence ID" value="HCO26562.1"/>
    <property type="molecule type" value="Genomic_DNA"/>
</dbReference>
<feature type="chain" id="PRO_5017748810" evidence="1">
    <location>
        <begin position="31"/>
        <end position="86"/>
    </location>
</feature>
<keyword evidence="1" id="KW-0732">Signal</keyword>
<proteinExistence type="predicted"/>
<feature type="non-terminal residue" evidence="2">
    <location>
        <position position="86"/>
    </location>
</feature>
<comment type="caution">
    <text evidence="2">The sequence shown here is derived from an EMBL/GenBank/DDBJ whole genome shotgun (WGS) entry which is preliminary data.</text>
</comment>
<reference evidence="2 3" key="1">
    <citation type="journal article" date="2018" name="Nat. Biotechnol.">
        <title>A standardized bacterial taxonomy based on genome phylogeny substantially revises the tree of life.</title>
        <authorList>
            <person name="Parks D.H."/>
            <person name="Chuvochina M."/>
            <person name="Waite D.W."/>
            <person name="Rinke C."/>
            <person name="Skarshewski A."/>
            <person name="Chaumeil P.A."/>
            <person name="Hugenholtz P."/>
        </authorList>
    </citation>
    <scope>NUCLEOTIDE SEQUENCE [LARGE SCALE GENOMIC DNA]</scope>
    <source>
        <strain evidence="2">UBA9375</strain>
    </source>
</reference>
<evidence type="ECO:0000313" key="2">
    <source>
        <dbReference type="EMBL" id="HCO26562.1"/>
    </source>
</evidence>